<dbReference type="HOGENOM" id="CLU_980569_0_0_1"/>
<protein>
    <submittedName>
        <fullName evidence="2">Uncharacterized protein</fullName>
    </submittedName>
</protein>
<dbReference type="EMBL" id="JOWA01000094">
    <property type="protein sequence ID" value="KEZ43376.1"/>
    <property type="molecule type" value="Genomic_DNA"/>
</dbReference>
<comment type="caution">
    <text evidence="2">The sequence shown here is derived from an EMBL/GenBank/DDBJ whole genome shotgun (WGS) entry which is preliminary data.</text>
</comment>
<evidence type="ECO:0000256" key="1">
    <source>
        <dbReference type="SAM" id="MobiDB-lite"/>
    </source>
</evidence>
<accession>A0A084G7R4</accession>
<keyword evidence="3" id="KW-1185">Reference proteome</keyword>
<dbReference type="Proteomes" id="UP000028545">
    <property type="component" value="Unassembled WGS sequence"/>
</dbReference>
<reference evidence="2 3" key="1">
    <citation type="journal article" date="2014" name="Genome Announc.">
        <title>Draft genome sequence of the pathogenic fungus Scedosporium apiospermum.</title>
        <authorList>
            <person name="Vandeputte P."/>
            <person name="Ghamrawi S."/>
            <person name="Rechenmann M."/>
            <person name="Iltis A."/>
            <person name="Giraud S."/>
            <person name="Fleury M."/>
            <person name="Thornton C."/>
            <person name="Delhaes L."/>
            <person name="Meyer W."/>
            <person name="Papon N."/>
            <person name="Bouchara J.P."/>
        </authorList>
    </citation>
    <scope>NUCLEOTIDE SEQUENCE [LARGE SCALE GENOMIC DNA]</scope>
    <source>
        <strain evidence="2 3">IHEM 14462</strain>
    </source>
</reference>
<name>A0A084G7R4_PSEDA</name>
<organism evidence="2 3">
    <name type="scientific">Pseudallescheria apiosperma</name>
    <name type="common">Scedosporium apiospermum</name>
    <dbReference type="NCBI Taxonomy" id="563466"/>
    <lineage>
        <taxon>Eukaryota</taxon>
        <taxon>Fungi</taxon>
        <taxon>Dikarya</taxon>
        <taxon>Ascomycota</taxon>
        <taxon>Pezizomycotina</taxon>
        <taxon>Sordariomycetes</taxon>
        <taxon>Hypocreomycetidae</taxon>
        <taxon>Microascales</taxon>
        <taxon>Microascaceae</taxon>
        <taxon>Scedosporium</taxon>
    </lineage>
</organism>
<feature type="compositionally biased region" description="Polar residues" evidence="1">
    <location>
        <begin position="145"/>
        <end position="154"/>
    </location>
</feature>
<dbReference type="RefSeq" id="XP_016643175.1">
    <property type="nucleotide sequence ID" value="XM_016787296.1"/>
</dbReference>
<proteinExistence type="predicted"/>
<feature type="region of interest" description="Disordered" evidence="1">
    <location>
        <begin position="134"/>
        <end position="169"/>
    </location>
</feature>
<dbReference type="KEGG" id="sapo:SAPIO_CDS4840"/>
<gene>
    <name evidence="2" type="ORF">SAPIO_CDS4840</name>
</gene>
<dbReference type="OrthoDB" id="5239406at2759"/>
<sequence>MRIENFAAGMGLDETTWPLLTWSDEFLHKSGHILEGAQHADDPGAASLASQSLPFTSIHLPNSNTSLASNSAQRYLQRLSEFNTQLSRAAVDMSSADSPTQIEQAAAPVLKNSAIFLDLIKCLPGFCNMTRTEPTQEASRGLHFSNKSAKQTVTPGEEDEGDDGNGGDGTIPGSSQMCYFVPDMATVLQLVVFSMRLTELHHDLYLAIYRHLQQQQHSPLHEALSGLKALRVDMPGSMQLPPYTPGGVVLLMRMLMMQDWQGRISTIREILQKLNDDFGMATQI</sequence>
<dbReference type="AlphaFoldDB" id="A0A084G7R4"/>
<evidence type="ECO:0000313" key="2">
    <source>
        <dbReference type="EMBL" id="KEZ43376.1"/>
    </source>
</evidence>
<feature type="compositionally biased region" description="Acidic residues" evidence="1">
    <location>
        <begin position="156"/>
        <end position="165"/>
    </location>
</feature>
<evidence type="ECO:0000313" key="3">
    <source>
        <dbReference type="Proteomes" id="UP000028545"/>
    </source>
</evidence>
<dbReference type="VEuPathDB" id="FungiDB:SAPIO_CDS4840"/>
<dbReference type="GeneID" id="27723912"/>